<feature type="compositionally biased region" description="Basic and acidic residues" evidence="1">
    <location>
        <begin position="206"/>
        <end position="218"/>
    </location>
</feature>
<proteinExistence type="predicted"/>
<evidence type="ECO:0000313" key="3">
    <source>
        <dbReference type="Proteomes" id="UP001318040"/>
    </source>
</evidence>
<feature type="compositionally biased region" description="Low complexity" evidence="1">
    <location>
        <begin position="159"/>
        <end position="178"/>
    </location>
</feature>
<protein>
    <submittedName>
        <fullName evidence="4">Uncharacterized protein LOC116953042</fullName>
    </submittedName>
</protein>
<dbReference type="KEGG" id="pmrn:116953042"/>
<dbReference type="Proteomes" id="UP001318040">
    <property type="component" value="Chromosome 3"/>
</dbReference>
<feature type="compositionally biased region" description="Basic and acidic residues" evidence="1">
    <location>
        <begin position="107"/>
        <end position="118"/>
    </location>
</feature>
<feature type="chain" id="PRO_5042597733" evidence="2">
    <location>
        <begin position="33"/>
        <end position="239"/>
    </location>
</feature>
<evidence type="ECO:0000256" key="2">
    <source>
        <dbReference type="SAM" id="SignalP"/>
    </source>
</evidence>
<feature type="compositionally biased region" description="Basic and acidic residues" evidence="1">
    <location>
        <begin position="66"/>
        <end position="77"/>
    </location>
</feature>
<feature type="region of interest" description="Disordered" evidence="1">
    <location>
        <begin position="47"/>
        <end position="119"/>
    </location>
</feature>
<feature type="signal peptide" evidence="2">
    <location>
        <begin position="1"/>
        <end position="32"/>
    </location>
</feature>
<gene>
    <name evidence="4" type="primary">LOC116953042</name>
</gene>
<accession>A0AAJ7U306</accession>
<sequence>MAPAEGPGPPWSSWALLPASLLALLAASLTLCATCRRFFPKAYNTFQGDRLEEGGGNPEGIYSHQTTDDASSRRDSASRATIQIPRVRVAPQKPLPASAGGGGDNGDNNKDKGGRDSDAVMMDNSLYQSVDEFSAPGAPSTATAPTELYATVLKRQGSAPAGSAVGSGVRSGVGSVKVNPVQDGATRKPPVPQVAADTGDLYATVDKSRSPEPRRGRPGEVAPMALPDLDDSIYEAILE</sequence>
<keyword evidence="3" id="KW-1185">Reference proteome</keyword>
<feature type="region of interest" description="Disordered" evidence="1">
    <location>
        <begin position="159"/>
        <end position="227"/>
    </location>
</feature>
<keyword evidence="2" id="KW-0732">Signal</keyword>
<evidence type="ECO:0000256" key="1">
    <source>
        <dbReference type="SAM" id="MobiDB-lite"/>
    </source>
</evidence>
<organism evidence="3 4">
    <name type="scientific">Petromyzon marinus</name>
    <name type="common">Sea lamprey</name>
    <dbReference type="NCBI Taxonomy" id="7757"/>
    <lineage>
        <taxon>Eukaryota</taxon>
        <taxon>Metazoa</taxon>
        <taxon>Chordata</taxon>
        <taxon>Craniata</taxon>
        <taxon>Vertebrata</taxon>
        <taxon>Cyclostomata</taxon>
        <taxon>Hyperoartia</taxon>
        <taxon>Petromyzontiformes</taxon>
        <taxon>Petromyzontidae</taxon>
        <taxon>Petromyzon</taxon>
    </lineage>
</organism>
<dbReference type="AlphaFoldDB" id="A0AAJ7U306"/>
<evidence type="ECO:0000313" key="4">
    <source>
        <dbReference type="RefSeq" id="XP_032828774.1"/>
    </source>
</evidence>
<reference evidence="4" key="1">
    <citation type="submission" date="2025-08" db="UniProtKB">
        <authorList>
            <consortium name="RefSeq"/>
        </authorList>
    </citation>
    <scope>IDENTIFICATION</scope>
    <source>
        <tissue evidence="4">Sperm</tissue>
    </source>
</reference>
<dbReference type="GeneID" id="116953042"/>
<name>A0AAJ7U306_PETMA</name>
<dbReference type="RefSeq" id="XP_032828774.1">
    <property type="nucleotide sequence ID" value="XM_032972883.1"/>
</dbReference>